<keyword evidence="2" id="KW-0677">Repeat</keyword>
<evidence type="ECO:0000313" key="4">
    <source>
        <dbReference type="EMBL" id="ODV89189.1"/>
    </source>
</evidence>
<evidence type="ECO:0000256" key="1">
    <source>
        <dbReference type="ARBA" id="ARBA00022574"/>
    </source>
</evidence>
<keyword evidence="5" id="KW-1185">Reference proteome</keyword>
<reference evidence="5" key="1">
    <citation type="submission" date="2016-02" db="EMBL/GenBank/DDBJ databases">
        <title>Comparative genomics of biotechnologically important yeasts.</title>
        <authorList>
            <consortium name="DOE Joint Genome Institute"/>
            <person name="Riley R."/>
            <person name="Haridas S."/>
            <person name="Wolfe K.H."/>
            <person name="Lopes M.R."/>
            <person name="Hittinger C.T."/>
            <person name="Goker M."/>
            <person name="Salamov A."/>
            <person name="Wisecaver J."/>
            <person name="Long T.M."/>
            <person name="Aerts A.L."/>
            <person name="Barry K."/>
            <person name="Choi C."/>
            <person name="Clum A."/>
            <person name="Coughlan A.Y."/>
            <person name="Deshpande S."/>
            <person name="Douglass A.P."/>
            <person name="Hanson S.J."/>
            <person name="Klenk H.-P."/>
            <person name="Labutti K."/>
            <person name="Lapidus A."/>
            <person name="Lindquist E."/>
            <person name="Lipzen A."/>
            <person name="Meier-Kolthoff J.P."/>
            <person name="Ohm R.A."/>
            <person name="Otillar R.P."/>
            <person name="Pangilinan J."/>
            <person name="Peng Y."/>
            <person name="Rokas A."/>
            <person name="Rosa C.A."/>
            <person name="Scheuner C."/>
            <person name="Sibirny A.A."/>
            <person name="Slot J.C."/>
            <person name="Stielow J.B."/>
            <person name="Sun H."/>
            <person name="Kurtzman C.P."/>
            <person name="Blackwell M."/>
            <person name="Jeffries T.W."/>
            <person name="Grigoriev I.V."/>
        </authorList>
    </citation>
    <scope>NUCLEOTIDE SEQUENCE [LARGE SCALE GENOMIC DNA]</scope>
    <source>
        <strain evidence="5">NRRL Y-17796</strain>
    </source>
</reference>
<dbReference type="OrthoDB" id="3367at2759"/>
<sequence>MFALSPPSTRLGNTTQYTTTLNAIQKEQFAEAFNSVSHPDDTNLYFKDADGRYSLKEYLKLAIPAPHPSTPPVITVNPLSTHYKAAKTGTKLSIVLLALPKHVSTSQSLTHLTSSLQISSRDVSTVTTPPSISLESYNGNDIESLVSNVYGPANIVPDSPAAIKRRKPKGSLIKNNSTLISRIIMNDHFQKRMSEHHSQHPLILANIGRAFEWLDSGHPHKEEFLSKMLFTTANALCHSPNLVTVSSNHLESIIGINFSDIVWCEMFSGNYARLNKNGSINSFPVTQIKWIPNSENLFVASFKDGSIIIFDKEKDDPRSVSAETRISSIPKPTHSALPGGQMNVVKSLQSSGKDAKHNPIAYWQVTNQAIQDFAFSPDGTMIATVDDSGLLKIIDIRRQKVTDIFSSFYGGLRCVSWSPDNKYIVAGGKDDYIHIWSVETMSPIARGLGHRAWVADIKFDLYKTTEECYRFGSVGQDGSITLWDFSLDLLNYPKHIPANNTQRPQANVTESADCRFHPAPSNETIPTITPTVTKKVSNEPLQSLVFLSDSILVSNIVGGIQTWTRPLPTP</sequence>
<evidence type="ECO:0000313" key="5">
    <source>
        <dbReference type="Proteomes" id="UP000095023"/>
    </source>
</evidence>
<dbReference type="Gene3D" id="2.130.10.10">
    <property type="entry name" value="YVTN repeat-like/Quinoprotein amine dehydrogenase"/>
    <property type="match status" value="1"/>
</dbReference>
<dbReference type="EMBL" id="KV453843">
    <property type="protein sequence ID" value="ODV89189.1"/>
    <property type="molecule type" value="Genomic_DNA"/>
</dbReference>
<proteinExistence type="predicted"/>
<dbReference type="InterPro" id="IPR015943">
    <property type="entry name" value="WD40/YVTN_repeat-like_dom_sf"/>
</dbReference>
<dbReference type="SUPFAM" id="SSF50978">
    <property type="entry name" value="WD40 repeat-like"/>
    <property type="match status" value="1"/>
</dbReference>
<dbReference type="SMART" id="SM00320">
    <property type="entry name" value="WD40"/>
    <property type="match status" value="4"/>
</dbReference>
<keyword evidence="1 3" id="KW-0853">WD repeat</keyword>
<dbReference type="PROSITE" id="PS50082">
    <property type="entry name" value="WD_REPEATS_2"/>
    <property type="match status" value="1"/>
</dbReference>
<dbReference type="InterPro" id="IPR001680">
    <property type="entry name" value="WD40_rpt"/>
</dbReference>
<evidence type="ECO:0000256" key="3">
    <source>
        <dbReference type="PROSITE-ProRule" id="PRU00221"/>
    </source>
</evidence>
<dbReference type="PANTHER" id="PTHR14107:SF16">
    <property type="entry name" value="AT02583P"/>
    <property type="match status" value="1"/>
</dbReference>
<dbReference type="Proteomes" id="UP000095023">
    <property type="component" value="Unassembled WGS sequence"/>
</dbReference>
<name>A0A1E4TBR4_9ASCO</name>
<dbReference type="Pfam" id="PF00400">
    <property type="entry name" value="WD40"/>
    <property type="match status" value="2"/>
</dbReference>
<gene>
    <name evidence="4" type="ORF">CANCADRAFT_29099</name>
</gene>
<dbReference type="AlphaFoldDB" id="A0A1E4TBR4"/>
<dbReference type="PROSITE" id="PS50294">
    <property type="entry name" value="WD_REPEATS_REGION"/>
    <property type="match status" value="1"/>
</dbReference>
<feature type="repeat" description="WD" evidence="3">
    <location>
        <begin position="405"/>
        <end position="446"/>
    </location>
</feature>
<organism evidence="4 5">
    <name type="scientific">Tortispora caseinolytica NRRL Y-17796</name>
    <dbReference type="NCBI Taxonomy" id="767744"/>
    <lineage>
        <taxon>Eukaryota</taxon>
        <taxon>Fungi</taxon>
        <taxon>Dikarya</taxon>
        <taxon>Ascomycota</taxon>
        <taxon>Saccharomycotina</taxon>
        <taxon>Trigonopsidomycetes</taxon>
        <taxon>Trigonopsidales</taxon>
        <taxon>Trigonopsidaceae</taxon>
        <taxon>Tortispora</taxon>
    </lineage>
</organism>
<dbReference type="InterPro" id="IPR051362">
    <property type="entry name" value="WD_repeat_creC_regulators"/>
</dbReference>
<accession>A0A1E4TBR4</accession>
<dbReference type="PANTHER" id="PTHR14107">
    <property type="entry name" value="WD REPEAT PROTEIN"/>
    <property type="match status" value="1"/>
</dbReference>
<protein>
    <submittedName>
        <fullName evidence="4">Uncharacterized protein</fullName>
    </submittedName>
</protein>
<dbReference type="InterPro" id="IPR036322">
    <property type="entry name" value="WD40_repeat_dom_sf"/>
</dbReference>
<evidence type="ECO:0000256" key="2">
    <source>
        <dbReference type="ARBA" id="ARBA00022737"/>
    </source>
</evidence>